<name>A0A3E0UEF3_9GAMM</name>
<dbReference type="EMBL" id="QUOV01000001">
    <property type="protein sequence ID" value="REL35276.1"/>
    <property type="molecule type" value="Genomic_DNA"/>
</dbReference>
<evidence type="ECO:0000313" key="2">
    <source>
        <dbReference type="Proteomes" id="UP000256999"/>
    </source>
</evidence>
<reference evidence="1 2" key="1">
    <citation type="submission" date="2018-08" db="EMBL/GenBank/DDBJ databases">
        <title>Thalassotalea euphylliae genome.</title>
        <authorList>
            <person name="Summers S."/>
            <person name="Rice S.A."/>
            <person name="Freckelton M.L."/>
            <person name="Nedved B.T."/>
            <person name="Hadfield M.G."/>
        </authorList>
    </citation>
    <scope>NUCLEOTIDE SEQUENCE [LARGE SCALE GENOMIC DNA]</scope>
    <source>
        <strain evidence="1 2">H2</strain>
    </source>
</reference>
<dbReference type="AlphaFoldDB" id="A0A3E0UEF3"/>
<dbReference type="RefSeq" id="WP_115999950.1">
    <property type="nucleotide sequence ID" value="NZ_QUOV01000001.1"/>
</dbReference>
<dbReference type="InterPro" id="IPR019882">
    <property type="entry name" value="CHP03643"/>
</dbReference>
<accession>A0A3E0UEF3</accession>
<organism evidence="1 2">
    <name type="scientific">Thalassotalea euphylliae</name>
    <dbReference type="NCBI Taxonomy" id="1655234"/>
    <lineage>
        <taxon>Bacteria</taxon>
        <taxon>Pseudomonadati</taxon>
        <taxon>Pseudomonadota</taxon>
        <taxon>Gammaproteobacteria</taxon>
        <taxon>Alteromonadales</taxon>
        <taxon>Colwelliaceae</taxon>
        <taxon>Thalassotalea</taxon>
    </lineage>
</organism>
<comment type="caution">
    <text evidence="1">The sequence shown here is derived from an EMBL/GenBank/DDBJ whole genome shotgun (WGS) entry which is preliminary data.</text>
</comment>
<dbReference type="Proteomes" id="UP000256999">
    <property type="component" value="Unassembled WGS sequence"/>
</dbReference>
<dbReference type="Pfam" id="PF10985">
    <property type="entry name" value="DUF2805"/>
    <property type="match status" value="1"/>
</dbReference>
<dbReference type="OrthoDB" id="289296at2"/>
<evidence type="ECO:0000313" key="1">
    <source>
        <dbReference type="EMBL" id="REL35276.1"/>
    </source>
</evidence>
<dbReference type="NCBIfam" id="TIGR03643">
    <property type="entry name" value="TIGR03643 family protein"/>
    <property type="match status" value="1"/>
</dbReference>
<proteinExistence type="predicted"/>
<gene>
    <name evidence="1" type="ORF">DXX92_07875</name>
</gene>
<sequence>MNFSNEDTSRIIEMAWEDRTPFEAIRENYGLNETSLIKFMRRQLKPSSFKLWRARVSGRATKHSKLRSGNVLRAYCPTQYKRG</sequence>
<protein>
    <submittedName>
        <fullName evidence="1">TIGR03643 family protein</fullName>
    </submittedName>
</protein>